<evidence type="ECO:0000256" key="4">
    <source>
        <dbReference type="ARBA" id="ARBA00022824"/>
    </source>
</evidence>
<comment type="caution">
    <text evidence="10">The sequence shown here is derived from an EMBL/GenBank/DDBJ whole genome shotgun (WGS) entry which is preliminary data.</text>
</comment>
<dbReference type="Proteomes" id="UP000297814">
    <property type="component" value="Unassembled WGS sequence"/>
</dbReference>
<dbReference type="PROSITE" id="PS51751">
    <property type="entry name" value="EXPERA"/>
    <property type="match status" value="1"/>
</dbReference>
<gene>
    <name evidence="10" type="ORF">BHYA_0231g00010</name>
</gene>
<feature type="transmembrane region" description="Helical" evidence="8">
    <location>
        <begin position="168"/>
        <end position="187"/>
    </location>
</feature>
<dbReference type="InterPro" id="IPR033118">
    <property type="entry name" value="EXPERA"/>
</dbReference>
<feature type="transmembrane region" description="Helical" evidence="8">
    <location>
        <begin position="12"/>
        <end position="34"/>
    </location>
</feature>
<proteinExistence type="inferred from homology"/>
<sequence length="200" mass="23335">MASSIVDRKLDLLYLIYFCLHIPVLFLMDLQSLYPASLTPSFLTAIKNYHIANYNDLFFVSPPIYFNLFVWLECLIHLPVSFWAIGGLLRGGCYGWVWWECRKREKGKEKAGMLRTKLLPYDSPRIPLILLPYALETFLTTLVCMHEYVYWPIPRYQKVDLTKLYGPYILLSIVMGIDMFIRLWHIVSASTAAKKGKKNI</sequence>
<keyword evidence="4" id="KW-0256">Endoplasmic reticulum</keyword>
<dbReference type="EMBL" id="PQXK01000231">
    <property type="protein sequence ID" value="TGO33689.1"/>
    <property type="molecule type" value="Genomic_DNA"/>
</dbReference>
<name>A0A4Z1GEX2_9HELO</name>
<dbReference type="Pfam" id="PF05241">
    <property type="entry name" value="EBP"/>
    <property type="match status" value="1"/>
</dbReference>
<dbReference type="InterPro" id="IPR051987">
    <property type="entry name" value="Sigma-2_receptor-like"/>
</dbReference>
<evidence type="ECO:0000313" key="11">
    <source>
        <dbReference type="Proteomes" id="UP000297814"/>
    </source>
</evidence>
<protein>
    <recommendedName>
        <fullName evidence="9">EXPERA domain-containing protein</fullName>
    </recommendedName>
</protein>
<keyword evidence="3 7" id="KW-0812">Transmembrane</keyword>
<dbReference type="InterPro" id="IPR016964">
    <property type="entry name" value="Sigma2_recept"/>
</dbReference>
<keyword evidence="11" id="KW-1185">Reference proteome</keyword>
<evidence type="ECO:0000256" key="6">
    <source>
        <dbReference type="ARBA" id="ARBA00023136"/>
    </source>
</evidence>
<evidence type="ECO:0000256" key="8">
    <source>
        <dbReference type="SAM" id="Phobius"/>
    </source>
</evidence>
<organism evidence="10 11">
    <name type="scientific">Botrytis hyacinthi</name>
    <dbReference type="NCBI Taxonomy" id="278943"/>
    <lineage>
        <taxon>Eukaryota</taxon>
        <taxon>Fungi</taxon>
        <taxon>Dikarya</taxon>
        <taxon>Ascomycota</taxon>
        <taxon>Pezizomycotina</taxon>
        <taxon>Leotiomycetes</taxon>
        <taxon>Helotiales</taxon>
        <taxon>Sclerotiniaceae</taxon>
        <taxon>Botrytis</taxon>
    </lineage>
</organism>
<comment type="similarity">
    <text evidence="2">Belongs to the TMEM97/sigma-2 receptor family.</text>
</comment>
<evidence type="ECO:0000256" key="5">
    <source>
        <dbReference type="ARBA" id="ARBA00022989"/>
    </source>
</evidence>
<accession>A0A4Z1GEX2</accession>
<dbReference type="PIRSF" id="PIRSF031032">
    <property type="entry name" value="TMP_97_prd"/>
    <property type="match status" value="1"/>
</dbReference>
<reference evidence="10 11" key="1">
    <citation type="submission" date="2017-12" db="EMBL/GenBank/DDBJ databases">
        <title>Comparative genomics of Botrytis spp.</title>
        <authorList>
            <person name="Valero-Jimenez C.A."/>
            <person name="Tapia P."/>
            <person name="Veloso J."/>
            <person name="Silva-Moreno E."/>
            <person name="Staats M."/>
            <person name="Valdes J.H."/>
            <person name="Van Kan J.A.L."/>
        </authorList>
    </citation>
    <scope>NUCLEOTIDE SEQUENCE [LARGE SCALE GENOMIC DNA]</scope>
    <source>
        <strain evidence="10 11">Bh0001</strain>
    </source>
</reference>
<evidence type="ECO:0000256" key="3">
    <source>
        <dbReference type="ARBA" id="ARBA00022692"/>
    </source>
</evidence>
<evidence type="ECO:0000256" key="2">
    <source>
        <dbReference type="ARBA" id="ARBA00009096"/>
    </source>
</evidence>
<dbReference type="AlphaFoldDB" id="A0A4Z1GEX2"/>
<evidence type="ECO:0000256" key="1">
    <source>
        <dbReference type="ARBA" id="ARBA00004477"/>
    </source>
</evidence>
<comment type="subcellular location">
    <subcellularLocation>
        <location evidence="1">Endoplasmic reticulum membrane</location>
        <topology evidence="1">Multi-pass membrane protein</topology>
    </subcellularLocation>
</comment>
<keyword evidence="5 7" id="KW-1133">Transmembrane helix</keyword>
<feature type="domain" description="EXPERA" evidence="9">
    <location>
        <begin position="10"/>
        <end position="176"/>
    </location>
</feature>
<evidence type="ECO:0000256" key="7">
    <source>
        <dbReference type="PROSITE-ProRule" id="PRU01087"/>
    </source>
</evidence>
<dbReference type="PANTHER" id="PTHR31204">
    <property type="entry name" value="SIGMA INTRACELLULAR RECEPTOR 2"/>
    <property type="match status" value="1"/>
</dbReference>
<feature type="transmembrane region" description="Helical" evidence="8">
    <location>
        <begin position="126"/>
        <end position="148"/>
    </location>
</feature>
<dbReference type="GO" id="GO:0005789">
    <property type="term" value="C:endoplasmic reticulum membrane"/>
    <property type="evidence" value="ECO:0007669"/>
    <property type="project" value="UniProtKB-SubCell"/>
</dbReference>
<keyword evidence="6 7" id="KW-0472">Membrane</keyword>
<dbReference type="PANTHER" id="PTHR31204:SF1">
    <property type="entry name" value="SIGMA INTRACELLULAR RECEPTOR 2"/>
    <property type="match status" value="1"/>
</dbReference>
<evidence type="ECO:0000259" key="9">
    <source>
        <dbReference type="PROSITE" id="PS51751"/>
    </source>
</evidence>
<evidence type="ECO:0000313" key="10">
    <source>
        <dbReference type="EMBL" id="TGO33689.1"/>
    </source>
</evidence>